<dbReference type="EC" id="3.6.1.1" evidence="3"/>
<organism evidence="11 12">
    <name type="scientific">Caenorhabditis remanei</name>
    <name type="common">Caenorhabditis vulgaris</name>
    <dbReference type="NCBI Taxonomy" id="31234"/>
    <lineage>
        <taxon>Eukaryota</taxon>
        <taxon>Metazoa</taxon>
        <taxon>Ecdysozoa</taxon>
        <taxon>Nematoda</taxon>
        <taxon>Chromadorea</taxon>
        <taxon>Rhabditida</taxon>
        <taxon>Rhabditina</taxon>
        <taxon>Rhabditomorpha</taxon>
        <taxon>Rhabditoidea</taxon>
        <taxon>Rhabditidae</taxon>
        <taxon>Peloderinae</taxon>
        <taxon>Caenorhabditis</taxon>
    </lineage>
</organism>
<evidence type="ECO:0000313" key="11">
    <source>
        <dbReference type="EMBL" id="KAF1757948.1"/>
    </source>
</evidence>
<dbReference type="GO" id="GO:0006796">
    <property type="term" value="P:phosphate-containing compound metabolic process"/>
    <property type="evidence" value="ECO:0007669"/>
    <property type="project" value="InterPro"/>
</dbReference>
<comment type="caution">
    <text evidence="11">The sequence shown here is derived from an EMBL/GenBank/DDBJ whole genome shotgun (WGS) entry which is preliminary data.</text>
</comment>
<feature type="chain" id="PRO_5025367138" description="inorganic diphosphatase" evidence="10">
    <location>
        <begin position="28"/>
        <end position="430"/>
    </location>
</feature>
<feature type="region of interest" description="Disordered" evidence="9">
    <location>
        <begin position="81"/>
        <end position="120"/>
    </location>
</feature>
<evidence type="ECO:0000256" key="1">
    <source>
        <dbReference type="ARBA" id="ARBA00001946"/>
    </source>
</evidence>
<comment type="similarity">
    <text evidence="2">Belongs to the PPase family.</text>
</comment>
<dbReference type="PANTHER" id="PTHR10286">
    <property type="entry name" value="INORGANIC PYROPHOSPHATASE"/>
    <property type="match status" value="1"/>
</dbReference>
<keyword evidence="10" id="KW-0732">Signal</keyword>
<evidence type="ECO:0000256" key="4">
    <source>
        <dbReference type="ARBA" id="ARBA00022723"/>
    </source>
</evidence>
<dbReference type="CDD" id="cd00412">
    <property type="entry name" value="pyrophosphatase"/>
    <property type="match status" value="1"/>
</dbReference>
<feature type="compositionally biased region" description="Polar residues" evidence="9">
    <location>
        <begin position="81"/>
        <end position="101"/>
    </location>
</feature>
<keyword evidence="5" id="KW-0378">Hydrolase</keyword>
<dbReference type="GeneID" id="9798324"/>
<feature type="region of interest" description="Disordered" evidence="9">
    <location>
        <begin position="32"/>
        <end position="65"/>
    </location>
</feature>
<reference evidence="11 12" key="1">
    <citation type="submission" date="2019-12" db="EMBL/GenBank/DDBJ databases">
        <title>Chromosome-level assembly of the Caenorhabditis remanei genome.</title>
        <authorList>
            <person name="Teterina A.A."/>
            <person name="Willis J.H."/>
            <person name="Phillips P.C."/>
        </authorList>
    </citation>
    <scope>NUCLEOTIDE SEQUENCE [LARGE SCALE GENOMIC DNA]</scope>
    <source>
        <strain evidence="11 12">PX506</strain>
        <tissue evidence="11">Whole organism</tissue>
    </source>
</reference>
<evidence type="ECO:0000256" key="5">
    <source>
        <dbReference type="ARBA" id="ARBA00022801"/>
    </source>
</evidence>
<keyword evidence="6" id="KW-0460">Magnesium</keyword>
<sequence length="430" mass="46569">MILGGRSVVASRGFLLSVTRFVMGCAASQENSIATVSSSSNTTTTSTSNNSQKWAISRAPQGSQPINKNLTQVAAIHTSSMDSGSSTVQFPSPRGSLTTAVSSSSSGAQRKMSADSERSLHTRPLTDTAVIHKTQTSTMSTGAGDSPAYQAIERGSLYSLDYRVFIKGPQGIVSPWHDIPLFADKDKSIYNMIVEIPRWTNAKMEMATKEPFSPIKQDEKKGVARFVHNIFPHKGYIWNYGALPQTWEDPNHVVPDTGAKGDNDPIDVIEIGSKVAGRGAVLQVKVLGTLALIDEGETDWKLVAIDVNDENADQLNDISDVEKVYPGLLTATVEWFRNYKIPAGKPANEFAFNGDYKNRDYANKVIGETNEFWKALMKEASPALNTISHVPEAVHQATDEAVTAAVESTPEHGASAALPGDVDKWHFVQG</sequence>
<evidence type="ECO:0000313" key="12">
    <source>
        <dbReference type="Proteomes" id="UP000483820"/>
    </source>
</evidence>
<dbReference type="EMBL" id="WUAV01000004">
    <property type="protein sequence ID" value="KAF1757948.1"/>
    <property type="molecule type" value="Genomic_DNA"/>
</dbReference>
<dbReference type="GO" id="GO:0000287">
    <property type="term" value="F:magnesium ion binding"/>
    <property type="evidence" value="ECO:0007669"/>
    <property type="project" value="InterPro"/>
</dbReference>
<dbReference type="CTD" id="9798324"/>
<dbReference type="GO" id="GO:0005737">
    <property type="term" value="C:cytoplasm"/>
    <property type="evidence" value="ECO:0007669"/>
    <property type="project" value="InterPro"/>
</dbReference>
<dbReference type="Gene3D" id="3.90.80.10">
    <property type="entry name" value="Inorganic pyrophosphatase"/>
    <property type="match status" value="1"/>
</dbReference>
<evidence type="ECO:0000256" key="3">
    <source>
        <dbReference type="ARBA" id="ARBA00012146"/>
    </source>
</evidence>
<feature type="compositionally biased region" description="Low complexity" evidence="9">
    <location>
        <begin position="37"/>
        <end position="51"/>
    </location>
</feature>
<feature type="signal peptide" evidence="10">
    <location>
        <begin position="1"/>
        <end position="27"/>
    </location>
</feature>
<dbReference type="PROSITE" id="PS00387">
    <property type="entry name" value="PPASE"/>
    <property type="match status" value="1"/>
</dbReference>
<accession>A0A6A5GR72</accession>
<dbReference type="Proteomes" id="UP000483820">
    <property type="component" value="Chromosome IV"/>
</dbReference>
<evidence type="ECO:0000256" key="10">
    <source>
        <dbReference type="SAM" id="SignalP"/>
    </source>
</evidence>
<dbReference type="InterPro" id="IPR036649">
    <property type="entry name" value="Pyrophosphatase_sf"/>
</dbReference>
<evidence type="ECO:0000256" key="9">
    <source>
        <dbReference type="SAM" id="MobiDB-lite"/>
    </source>
</evidence>
<dbReference type="AlphaFoldDB" id="A0A6A5GR72"/>
<evidence type="ECO:0000256" key="6">
    <source>
        <dbReference type="ARBA" id="ARBA00022842"/>
    </source>
</evidence>
<dbReference type="Pfam" id="PF00719">
    <property type="entry name" value="Pyrophosphatase"/>
    <property type="match status" value="1"/>
</dbReference>
<proteinExistence type="inferred from homology"/>
<dbReference type="FunFam" id="3.90.80.10:FF:000009">
    <property type="entry name" value="Inorganic pyrophosphatase"/>
    <property type="match status" value="1"/>
</dbReference>
<name>A0A6A5GR72_CAERE</name>
<evidence type="ECO:0000256" key="7">
    <source>
        <dbReference type="ARBA" id="ARBA00032535"/>
    </source>
</evidence>
<evidence type="ECO:0000256" key="2">
    <source>
        <dbReference type="ARBA" id="ARBA00006220"/>
    </source>
</evidence>
<protein>
    <recommendedName>
        <fullName evidence="3">inorganic diphosphatase</fullName>
        <ecNumber evidence="3">3.6.1.1</ecNumber>
    </recommendedName>
    <alternativeName>
        <fullName evidence="7">Pyrophosphate phospho-hydrolase</fullName>
    </alternativeName>
</protein>
<dbReference type="InterPro" id="IPR008162">
    <property type="entry name" value="Pyrophosphatase"/>
</dbReference>
<dbReference type="GO" id="GO:0004427">
    <property type="term" value="F:inorganic diphosphate phosphatase activity"/>
    <property type="evidence" value="ECO:0007669"/>
    <property type="project" value="UniProtKB-EC"/>
</dbReference>
<gene>
    <name evidence="11" type="ORF">GCK72_014406</name>
</gene>
<dbReference type="KEGG" id="crq:GCK72_014406"/>
<comment type="catalytic activity">
    <reaction evidence="8">
        <text>diphosphate + H2O = 2 phosphate + H(+)</text>
        <dbReference type="Rhea" id="RHEA:24576"/>
        <dbReference type="ChEBI" id="CHEBI:15377"/>
        <dbReference type="ChEBI" id="CHEBI:15378"/>
        <dbReference type="ChEBI" id="CHEBI:33019"/>
        <dbReference type="ChEBI" id="CHEBI:43474"/>
        <dbReference type="EC" id="3.6.1.1"/>
    </reaction>
</comment>
<evidence type="ECO:0000256" key="8">
    <source>
        <dbReference type="ARBA" id="ARBA00047820"/>
    </source>
</evidence>
<dbReference type="SUPFAM" id="SSF50324">
    <property type="entry name" value="Inorganic pyrophosphatase"/>
    <property type="match status" value="1"/>
</dbReference>
<keyword evidence="4" id="KW-0479">Metal-binding</keyword>
<comment type="cofactor">
    <cofactor evidence="1">
        <name>Mg(2+)</name>
        <dbReference type="ChEBI" id="CHEBI:18420"/>
    </cofactor>
</comment>
<dbReference type="RefSeq" id="XP_003102822.2">
    <property type="nucleotide sequence ID" value="XM_003102774.2"/>
</dbReference>